<accession>A0A376FXK8</accession>
<dbReference type="AlphaFoldDB" id="A0A376FXK8"/>
<evidence type="ECO:0000259" key="2">
    <source>
        <dbReference type="Pfam" id="PF11860"/>
    </source>
</evidence>
<evidence type="ECO:0000313" key="4">
    <source>
        <dbReference type="Proteomes" id="UP000254737"/>
    </source>
</evidence>
<proteinExistence type="predicted"/>
<gene>
    <name evidence="3" type="ORF">NCTC13456_00297</name>
</gene>
<reference evidence="3 4" key="1">
    <citation type="submission" date="2018-06" db="EMBL/GenBank/DDBJ databases">
        <authorList>
            <consortium name="Pathogen Informatics"/>
            <person name="Doyle S."/>
        </authorList>
    </citation>
    <scope>NUCLEOTIDE SEQUENCE [LARGE SCALE GENOMIC DNA]</scope>
    <source>
        <strain evidence="3 4">NCTC13456</strain>
    </source>
</reference>
<dbReference type="Proteomes" id="UP000254737">
    <property type="component" value="Unassembled WGS sequence"/>
</dbReference>
<evidence type="ECO:0000256" key="1">
    <source>
        <dbReference type="SAM" id="MobiDB-lite"/>
    </source>
</evidence>
<dbReference type="SUPFAM" id="SSF47240">
    <property type="entry name" value="Ferritin-like"/>
    <property type="match status" value="1"/>
</dbReference>
<evidence type="ECO:0000313" key="3">
    <source>
        <dbReference type="EMBL" id="STD53079.1"/>
    </source>
</evidence>
<dbReference type="RefSeq" id="WP_114998245.1">
    <property type="nucleotide sequence ID" value="NZ_UFXS01000001.1"/>
</dbReference>
<dbReference type="InterPro" id="IPR024408">
    <property type="entry name" value="Muramidase"/>
</dbReference>
<name>A0A376FXK8_9FLAO</name>
<dbReference type="EMBL" id="UFXS01000001">
    <property type="protein sequence ID" value="STD53079.1"/>
    <property type="molecule type" value="Genomic_DNA"/>
</dbReference>
<dbReference type="Pfam" id="PF11860">
    <property type="entry name" value="Muramidase"/>
    <property type="match status" value="1"/>
</dbReference>
<protein>
    <submittedName>
        <fullName evidence="3">Protein of uncharacterized function (DUF3380)</fullName>
    </submittedName>
</protein>
<organism evidence="3 4">
    <name type="scientific">Empedobacter falsenii</name>
    <dbReference type="NCBI Taxonomy" id="343874"/>
    <lineage>
        <taxon>Bacteria</taxon>
        <taxon>Pseudomonadati</taxon>
        <taxon>Bacteroidota</taxon>
        <taxon>Flavobacteriia</taxon>
        <taxon>Flavobacteriales</taxon>
        <taxon>Weeksellaceae</taxon>
        <taxon>Empedobacter</taxon>
    </lineage>
</organism>
<sequence>MKPRLTEQDYINAAKQLNVEVAMIKAFAKKEAKSSGFITESEPRILFERHKFHQKTNGKYSVENPDISNKTPGGYGKESDQHKRLQKAANLNRNAALESASWGLFQIMGENWKALGYPTLQAFINAMYESEAKQLDAFIRFIKVNKIDVDMRNKNFKNIARKYNGPNYAINNYDKDLEKYYKQFGGKI</sequence>
<dbReference type="InterPro" id="IPR009078">
    <property type="entry name" value="Ferritin-like_SF"/>
</dbReference>
<feature type="domain" description="N-acetylmuramidase" evidence="2">
    <location>
        <begin position="20"/>
        <end position="184"/>
    </location>
</feature>
<feature type="region of interest" description="Disordered" evidence="1">
    <location>
        <begin position="57"/>
        <end position="79"/>
    </location>
</feature>